<dbReference type="InterPro" id="IPR025487">
    <property type="entry name" value="DUF4379"/>
</dbReference>
<organism evidence="3 4">
    <name type="scientific">Streptomyces milbemycinicus</name>
    <dbReference type="NCBI Taxonomy" id="476552"/>
    <lineage>
        <taxon>Bacteria</taxon>
        <taxon>Bacillati</taxon>
        <taxon>Actinomycetota</taxon>
        <taxon>Actinomycetes</taxon>
        <taxon>Kitasatosporales</taxon>
        <taxon>Streptomycetaceae</taxon>
        <taxon>Streptomyces</taxon>
    </lineage>
</organism>
<evidence type="ECO:0000313" key="3">
    <source>
        <dbReference type="EMBL" id="MFK4273228.1"/>
    </source>
</evidence>
<evidence type="ECO:0000259" key="2">
    <source>
        <dbReference type="Pfam" id="PF14311"/>
    </source>
</evidence>
<evidence type="ECO:0000313" key="4">
    <source>
        <dbReference type="Proteomes" id="UP001620295"/>
    </source>
</evidence>
<evidence type="ECO:0000256" key="1">
    <source>
        <dbReference type="SAM" id="MobiDB-lite"/>
    </source>
</evidence>
<accession>A0ABW8M4V1</accession>
<proteinExistence type="predicted"/>
<feature type="domain" description="Treble clef zinc finger" evidence="2">
    <location>
        <begin position="75"/>
        <end position="130"/>
    </location>
</feature>
<gene>
    <name evidence="3" type="ORF">ACI2L5_51550</name>
</gene>
<feature type="domain" description="Treble clef zinc finger" evidence="2">
    <location>
        <begin position="9"/>
        <end position="56"/>
    </location>
</feature>
<dbReference type="Proteomes" id="UP001620295">
    <property type="component" value="Unassembled WGS sequence"/>
</dbReference>
<protein>
    <submittedName>
        <fullName evidence="3">Zinc-ribbon domain-containing protein</fullName>
    </submittedName>
</protein>
<reference evidence="3 4" key="1">
    <citation type="submission" date="2024-11" db="EMBL/GenBank/DDBJ databases">
        <title>The Natural Products Discovery Center: Release of the First 8490 Sequenced Strains for Exploring Actinobacteria Biosynthetic Diversity.</title>
        <authorList>
            <person name="Kalkreuter E."/>
            <person name="Kautsar S.A."/>
            <person name="Yang D."/>
            <person name="Bader C.D."/>
            <person name="Teijaro C.N."/>
            <person name="Fluegel L."/>
            <person name="Davis C.M."/>
            <person name="Simpson J.R."/>
            <person name="Lauterbach L."/>
            <person name="Steele A.D."/>
            <person name="Gui C."/>
            <person name="Meng S."/>
            <person name="Li G."/>
            <person name="Viehrig K."/>
            <person name="Ye F."/>
            <person name="Su P."/>
            <person name="Kiefer A.F."/>
            <person name="Nichols A."/>
            <person name="Cepeda A.J."/>
            <person name="Yan W."/>
            <person name="Fan B."/>
            <person name="Jiang Y."/>
            <person name="Adhikari A."/>
            <person name="Zheng C.-J."/>
            <person name="Schuster L."/>
            <person name="Cowan T.M."/>
            <person name="Smanski M.J."/>
            <person name="Chevrette M.G."/>
            <person name="De Carvalho L.P.S."/>
            <person name="Shen B."/>
        </authorList>
    </citation>
    <scope>NUCLEOTIDE SEQUENCE [LARGE SCALE GENOMIC DNA]</scope>
    <source>
        <strain evidence="3 4">NPDC020863</strain>
    </source>
</reference>
<dbReference type="RefSeq" id="WP_369522978.1">
    <property type="nucleotide sequence ID" value="NZ_JBJDQH010000063.1"/>
</dbReference>
<dbReference type="Pfam" id="PF14311">
    <property type="entry name" value="DUF4379"/>
    <property type="match status" value="2"/>
</dbReference>
<feature type="region of interest" description="Disordered" evidence="1">
    <location>
        <begin position="179"/>
        <end position="223"/>
    </location>
</feature>
<dbReference type="EMBL" id="JBJDQH010000063">
    <property type="protein sequence ID" value="MFK4273228.1"/>
    <property type="molecule type" value="Genomic_DNA"/>
</dbReference>
<keyword evidence="4" id="KW-1185">Reference proteome</keyword>
<sequence length="223" mass="24844">MSNLSSPGLRLEDMPLSSKDRCQWRCTVEGCGHQWPTQLRFRTRTVKPSGCPECWKRRNRAPGPGESLADANPALARQFRRNLSRPERGPDTLRPQSHDLCEWECAQGHRWPTTLANRTNGRGCPDCAGHGRSPFECNVAMLIEAASGLSVELDHRVRCPGARQTASTCSFPRQHRGCSSTWTRSGPTAGEEVWSVTRPRPRQPSPQDWTWSASGAVGCRPSR</sequence>
<comment type="caution">
    <text evidence="3">The sequence shown here is derived from an EMBL/GenBank/DDBJ whole genome shotgun (WGS) entry which is preliminary data.</text>
</comment>
<name>A0ABW8M4V1_9ACTN</name>